<protein>
    <submittedName>
        <fullName evidence="2">Uncharacterized protein</fullName>
    </submittedName>
</protein>
<gene>
    <name evidence="2" type="ORF">S03H2_03104</name>
</gene>
<accession>X1G8B6</accession>
<feature type="non-terminal residue" evidence="2">
    <location>
        <position position="1"/>
    </location>
</feature>
<dbReference type="AntiFam" id="ANF00013">
    <property type="entry name" value="tRNA translation"/>
</dbReference>
<name>X1G8B6_9ZZZZ</name>
<reference evidence="2" key="1">
    <citation type="journal article" date="2014" name="Front. Microbiol.">
        <title>High frequency of phylogenetically diverse reductive dehalogenase-homologous genes in deep subseafloor sedimentary metagenomes.</title>
        <authorList>
            <person name="Kawai M."/>
            <person name="Futagami T."/>
            <person name="Toyoda A."/>
            <person name="Takaki Y."/>
            <person name="Nishi S."/>
            <person name="Hori S."/>
            <person name="Arai W."/>
            <person name="Tsubouchi T."/>
            <person name="Morono Y."/>
            <person name="Uchiyama I."/>
            <person name="Ito T."/>
            <person name="Fujiyama A."/>
            <person name="Inagaki F."/>
            <person name="Takami H."/>
        </authorList>
    </citation>
    <scope>NUCLEOTIDE SEQUENCE</scope>
    <source>
        <strain evidence="2">Expedition CK06-06</strain>
    </source>
</reference>
<comment type="caution">
    <text evidence="2">The sequence shown here is derived from an EMBL/GenBank/DDBJ whole genome shotgun (WGS) entry which is preliminary data.</text>
</comment>
<sequence length="34" mass="3422">GVAQLGSAPALGAGGRRFKSSRPDFAGIAQLVEH</sequence>
<dbReference type="AlphaFoldDB" id="X1G8B6"/>
<dbReference type="EMBL" id="BARU01001111">
    <property type="protein sequence ID" value="GAH29288.1"/>
    <property type="molecule type" value="Genomic_DNA"/>
</dbReference>
<feature type="region of interest" description="Disordered" evidence="1">
    <location>
        <begin position="1"/>
        <end position="21"/>
    </location>
</feature>
<proteinExistence type="predicted"/>
<evidence type="ECO:0000256" key="1">
    <source>
        <dbReference type="SAM" id="MobiDB-lite"/>
    </source>
</evidence>
<organism evidence="2">
    <name type="scientific">marine sediment metagenome</name>
    <dbReference type="NCBI Taxonomy" id="412755"/>
    <lineage>
        <taxon>unclassified sequences</taxon>
        <taxon>metagenomes</taxon>
        <taxon>ecological metagenomes</taxon>
    </lineage>
</organism>
<evidence type="ECO:0000313" key="2">
    <source>
        <dbReference type="EMBL" id="GAH29288.1"/>
    </source>
</evidence>